<keyword evidence="2" id="KW-1185">Reference proteome</keyword>
<evidence type="ECO:0000313" key="2">
    <source>
        <dbReference type="Proteomes" id="UP000248405"/>
    </source>
</evidence>
<dbReference type="Proteomes" id="UP000248405">
    <property type="component" value="Unassembled WGS sequence"/>
</dbReference>
<gene>
    <name evidence="1" type="ORF">BO88DRAFT_489050</name>
</gene>
<protein>
    <recommendedName>
        <fullName evidence="3">PLP-dependent transferase</fullName>
    </recommendedName>
</protein>
<dbReference type="InterPro" id="IPR015424">
    <property type="entry name" value="PyrdxlP-dep_Trfase"/>
</dbReference>
<proteinExistence type="predicted"/>
<dbReference type="OrthoDB" id="4418812at2759"/>
<reference evidence="1" key="1">
    <citation type="submission" date="2016-12" db="EMBL/GenBank/DDBJ databases">
        <title>The genomes of Aspergillus section Nigri reveals drivers in fungal speciation.</title>
        <authorList>
            <consortium name="DOE Joint Genome Institute"/>
            <person name="Vesth T.C."/>
            <person name="Nybo J."/>
            <person name="Theobald S."/>
            <person name="Brandl J."/>
            <person name="Frisvad J.C."/>
            <person name="Nielsen K.F."/>
            <person name="Lyhne E.K."/>
            <person name="Kogle M.E."/>
            <person name="Kuo A."/>
            <person name="Riley R."/>
            <person name="Clum A."/>
            <person name="Nolan M."/>
            <person name="Lipzen A."/>
            <person name="Salamov A."/>
            <person name="Henrissat B."/>
            <person name="Wiebenga A."/>
            <person name="De Vries R.P."/>
            <person name="Grigoriev I.V."/>
            <person name="Mortensen U.H."/>
            <person name="Andersen M.R."/>
            <person name="Baker S.E."/>
        </authorList>
    </citation>
    <scope>NUCLEOTIDE SEQUENCE [LARGE SCALE GENOMIC DNA]</scope>
    <source>
        <strain evidence="1">CBS 113365</strain>
    </source>
</reference>
<evidence type="ECO:0000313" key="1">
    <source>
        <dbReference type="EMBL" id="PYH67553.1"/>
    </source>
</evidence>
<evidence type="ECO:0008006" key="3">
    <source>
        <dbReference type="Google" id="ProtNLM"/>
    </source>
</evidence>
<sequence length="194" mass="21245">MKVPPKDVRLGLDIQLAGIVIARSDLDERLRKICRDTGSALSGRSVSLLPALTFDIYQARLLQFTNNAEKIFEGLRPALSHVADVAYPLQWRQYCWGHRGALVTIDFIDGGLNNKEGLDACIELALQLARWEGFPITKGAGFGYSASRISASFTMAEDSDPFLRISVGIESGEVDALVVVVNRATLQCAKRYSG</sequence>
<organism evidence="1 2">
    <name type="scientific">Aspergillus vadensis (strain CBS 113365 / IMI 142717 / IBT 24658)</name>
    <dbReference type="NCBI Taxonomy" id="1448311"/>
    <lineage>
        <taxon>Eukaryota</taxon>
        <taxon>Fungi</taxon>
        <taxon>Dikarya</taxon>
        <taxon>Ascomycota</taxon>
        <taxon>Pezizomycotina</taxon>
        <taxon>Eurotiomycetes</taxon>
        <taxon>Eurotiomycetidae</taxon>
        <taxon>Eurotiales</taxon>
        <taxon>Aspergillaceae</taxon>
        <taxon>Aspergillus</taxon>
        <taxon>Aspergillus subgen. Circumdati</taxon>
    </lineage>
</organism>
<name>A0A319BPB4_ASPVC</name>
<dbReference type="SUPFAM" id="SSF53383">
    <property type="entry name" value="PLP-dependent transferases"/>
    <property type="match status" value="1"/>
</dbReference>
<dbReference type="EMBL" id="KZ821629">
    <property type="protein sequence ID" value="PYH67553.1"/>
    <property type="molecule type" value="Genomic_DNA"/>
</dbReference>
<dbReference type="GeneID" id="37217258"/>
<dbReference type="AlphaFoldDB" id="A0A319BPB4"/>
<dbReference type="RefSeq" id="XP_025561347.1">
    <property type="nucleotide sequence ID" value="XM_025712666.1"/>
</dbReference>
<accession>A0A319BPB4</accession>